<evidence type="ECO:0000313" key="1">
    <source>
        <dbReference type="EMBL" id="MBF4375180.1"/>
    </source>
</evidence>
<reference evidence="1 2" key="1">
    <citation type="journal article" date="2021" name="PeerJ">
        <title>Analysis of 44 Vibrio anguillarum genomes reveals high genetic diversity.</title>
        <authorList>
            <person name="Hansen M.J."/>
            <person name="Dalsgaard I."/>
        </authorList>
    </citation>
    <scope>NUCLEOTIDE SEQUENCE [LARGE SCALE GENOMIC DNA]</scope>
    <source>
        <strain evidence="1 2">040915-1/1B</strain>
    </source>
</reference>
<sequence length="297" mass="33429">MYNNKLDVLCAGNIKEAALYFNRVVPLRCDSFRHNEDGPYFTTPEPLPVKYANSIIFGEDKLDWNSIMNFMTKQWVEFAGKLRADFPDKVTSFDTSPYEELYRENPIGISGASFRSYFIDFAKSVGIEKPNVLLKNTNETSSFQSAYVEVALTGAKLIDSSKAHWEQIYEIRNDSNSQKALRNLRLFVYDNYKGKCSSFIQDDIEKRIDSYHSATQKHGFELVTSSISTLLDAKTVQASLAAGLATGLWGGMDVGIGVACAVELGKCTLEVSQKLYPMKSFKDSHELAFIIESSRKF</sequence>
<organism evidence="1 2">
    <name type="scientific">Vibrio anguillarum</name>
    <name type="common">Listonella anguillarum</name>
    <dbReference type="NCBI Taxonomy" id="55601"/>
    <lineage>
        <taxon>Bacteria</taxon>
        <taxon>Pseudomonadati</taxon>
        <taxon>Pseudomonadota</taxon>
        <taxon>Gammaproteobacteria</taxon>
        <taxon>Vibrionales</taxon>
        <taxon>Vibrionaceae</taxon>
        <taxon>Vibrio</taxon>
    </lineage>
</organism>
<dbReference type="Proteomes" id="UP000726136">
    <property type="component" value="Unassembled WGS sequence"/>
</dbReference>
<comment type="caution">
    <text evidence="1">The sequence shown here is derived from an EMBL/GenBank/DDBJ whole genome shotgun (WGS) entry which is preliminary data.</text>
</comment>
<name>A0ABR9Z9R0_VIBAN</name>
<keyword evidence="2" id="KW-1185">Reference proteome</keyword>
<proteinExistence type="predicted"/>
<accession>A0ABR9Z9R0</accession>
<dbReference type="RefSeq" id="WP_194664190.1">
    <property type="nucleotide sequence ID" value="NZ_RDPI01000057.1"/>
</dbReference>
<gene>
    <name evidence="1" type="ORF">EAY46_19190</name>
</gene>
<dbReference type="EMBL" id="RDPI01000057">
    <property type="protein sequence ID" value="MBF4375180.1"/>
    <property type="molecule type" value="Genomic_DNA"/>
</dbReference>
<protein>
    <submittedName>
        <fullName evidence="1">Uncharacterized protein</fullName>
    </submittedName>
</protein>
<evidence type="ECO:0000313" key="2">
    <source>
        <dbReference type="Proteomes" id="UP000726136"/>
    </source>
</evidence>